<evidence type="ECO:0000313" key="2">
    <source>
        <dbReference type="Proteomes" id="UP000295097"/>
    </source>
</evidence>
<sequence length="118" mass="13199">MSVHYDVEETLQAMRAKMAEHQPGERSTVGTHIRFRNPEASIELRRLILGEMNRGTEVHHIIEALGEIFATIGREISLMGRDPDVAREIIGNLFIAKLEDQPDITIPVPVSKQHGGHA</sequence>
<dbReference type="EMBL" id="SMAR01000033">
    <property type="protein sequence ID" value="TCT34621.1"/>
    <property type="molecule type" value="Genomic_DNA"/>
</dbReference>
<proteinExistence type="predicted"/>
<comment type="caution">
    <text evidence="1">The sequence shown here is derived from an EMBL/GenBank/DDBJ whole genome shotgun (WGS) entry which is preliminary data.</text>
</comment>
<name>A0A4R3NIS7_9HYPH</name>
<evidence type="ECO:0000313" key="1">
    <source>
        <dbReference type="EMBL" id="TCT34621.1"/>
    </source>
</evidence>
<accession>A0A4R3NIS7</accession>
<keyword evidence="2" id="KW-1185">Reference proteome</keyword>
<dbReference type="RefSeq" id="WP_132313646.1">
    <property type="nucleotide sequence ID" value="NZ_SMAR01000033.1"/>
</dbReference>
<reference evidence="1 2" key="1">
    <citation type="submission" date="2019-03" db="EMBL/GenBank/DDBJ databases">
        <title>Freshwater and sediment microbial communities from various areas in North America, analyzing microbe dynamics in response to fracking.</title>
        <authorList>
            <person name="Lamendella R."/>
        </authorList>
    </citation>
    <scope>NUCLEOTIDE SEQUENCE [LARGE SCALE GENOMIC DNA]</scope>
    <source>
        <strain evidence="1 2">175.2</strain>
    </source>
</reference>
<dbReference type="Proteomes" id="UP000295097">
    <property type="component" value="Unassembled WGS sequence"/>
</dbReference>
<dbReference type="AlphaFoldDB" id="A0A4R3NIS7"/>
<gene>
    <name evidence="1" type="ORF">EDC90_103315</name>
</gene>
<organism evidence="1 2">
    <name type="scientific">Martelella mediterranea</name>
    <dbReference type="NCBI Taxonomy" id="293089"/>
    <lineage>
        <taxon>Bacteria</taxon>
        <taxon>Pseudomonadati</taxon>
        <taxon>Pseudomonadota</taxon>
        <taxon>Alphaproteobacteria</taxon>
        <taxon>Hyphomicrobiales</taxon>
        <taxon>Aurantimonadaceae</taxon>
        <taxon>Martelella</taxon>
    </lineage>
</organism>
<protein>
    <submittedName>
        <fullName evidence="1">Uncharacterized protein</fullName>
    </submittedName>
</protein>